<reference evidence="3 4" key="1">
    <citation type="journal article" date="2019" name="Sci. Rep.">
        <title>Orb-weaving spider Araneus ventricosus genome elucidates the spidroin gene catalogue.</title>
        <authorList>
            <person name="Kono N."/>
            <person name="Nakamura H."/>
            <person name="Ohtoshi R."/>
            <person name="Moran D.A.P."/>
            <person name="Shinohara A."/>
            <person name="Yoshida Y."/>
            <person name="Fujiwara M."/>
            <person name="Mori M."/>
            <person name="Tomita M."/>
            <person name="Arakawa K."/>
        </authorList>
    </citation>
    <scope>NUCLEOTIDE SEQUENCE [LARGE SCALE GENOMIC DNA]</scope>
</reference>
<feature type="region of interest" description="Disordered" evidence="1">
    <location>
        <begin position="1"/>
        <end position="22"/>
    </location>
</feature>
<sequence length="22" mass="2430">MTRTTSELAPPLQTSAPQQQED</sequence>
<dbReference type="AlphaFoldDB" id="A0A4Y2RZH9"/>
<evidence type="ECO:0000256" key="1">
    <source>
        <dbReference type="SAM" id="MobiDB-lite"/>
    </source>
</evidence>
<accession>A0A4Y2RZH9</accession>
<keyword evidence="4" id="KW-1185">Reference proteome</keyword>
<comment type="caution">
    <text evidence="3">The sequence shown here is derived from an EMBL/GenBank/DDBJ whole genome shotgun (WGS) entry which is preliminary data.</text>
</comment>
<evidence type="ECO:0000313" key="4">
    <source>
        <dbReference type="Proteomes" id="UP000499080"/>
    </source>
</evidence>
<dbReference type="EMBL" id="BGPR01148677">
    <property type="protein sequence ID" value="GBN81093.1"/>
    <property type="molecule type" value="Genomic_DNA"/>
</dbReference>
<organism evidence="3 4">
    <name type="scientific">Araneus ventricosus</name>
    <name type="common">Orbweaver spider</name>
    <name type="synonym">Epeira ventricosa</name>
    <dbReference type="NCBI Taxonomy" id="182803"/>
    <lineage>
        <taxon>Eukaryota</taxon>
        <taxon>Metazoa</taxon>
        <taxon>Ecdysozoa</taxon>
        <taxon>Arthropoda</taxon>
        <taxon>Chelicerata</taxon>
        <taxon>Arachnida</taxon>
        <taxon>Araneae</taxon>
        <taxon>Araneomorphae</taxon>
        <taxon>Entelegynae</taxon>
        <taxon>Araneoidea</taxon>
        <taxon>Araneidae</taxon>
        <taxon>Araneus</taxon>
    </lineage>
</organism>
<gene>
    <name evidence="2" type="ORF">AVEN_144996_1</name>
    <name evidence="3" type="ORF">AVEN_207389_1</name>
</gene>
<dbReference type="Proteomes" id="UP000499080">
    <property type="component" value="Unassembled WGS sequence"/>
</dbReference>
<evidence type="ECO:0000313" key="2">
    <source>
        <dbReference type="EMBL" id="GBN81093.1"/>
    </source>
</evidence>
<proteinExistence type="predicted"/>
<feature type="non-terminal residue" evidence="3">
    <location>
        <position position="22"/>
    </location>
</feature>
<protein>
    <submittedName>
        <fullName evidence="3">Uncharacterized protein</fullName>
    </submittedName>
</protein>
<evidence type="ECO:0000313" key="3">
    <source>
        <dbReference type="EMBL" id="GBN81113.1"/>
    </source>
</evidence>
<name>A0A4Y2RZH9_ARAVE</name>
<dbReference type="EMBL" id="BGPR01148687">
    <property type="protein sequence ID" value="GBN81113.1"/>
    <property type="molecule type" value="Genomic_DNA"/>
</dbReference>